<dbReference type="AlphaFoldDB" id="A0A0L0GDE8"/>
<name>A0A0L0GDE8_9EUKA</name>
<dbReference type="GeneID" id="25901440"/>
<organism evidence="1 2">
    <name type="scientific">Sphaeroforma arctica JP610</name>
    <dbReference type="NCBI Taxonomy" id="667725"/>
    <lineage>
        <taxon>Eukaryota</taxon>
        <taxon>Ichthyosporea</taxon>
        <taxon>Ichthyophonida</taxon>
        <taxon>Sphaeroforma</taxon>
    </lineage>
</organism>
<accession>A0A0L0GDE8</accession>
<reference evidence="1 2" key="1">
    <citation type="submission" date="2011-02" db="EMBL/GenBank/DDBJ databases">
        <title>The Genome Sequence of Sphaeroforma arctica JP610.</title>
        <authorList>
            <consortium name="The Broad Institute Genome Sequencing Platform"/>
            <person name="Russ C."/>
            <person name="Cuomo C."/>
            <person name="Young S.K."/>
            <person name="Zeng Q."/>
            <person name="Gargeya S."/>
            <person name="Alvarado L."/>
            <person name="Berlin A."/>
            <person name="Chapman S.B."/>
            <person name="Chen Z."/>
            <person name="Freedman E."/>
            <person name="Gellesch M."/>
            <person name="Goldberg J."/>
            <person name="Griggs A."/>
            <person name="Gujja S."/>
            <person name="Heilman E."/>
            <person name="Heiman D."/>
            <person name="Howarth C."/>
            <person name="Mehta T."/>
            <person name="Neiman D."/>
            <person name="Pearson M."/>
            <person name="Roberts A."/>
            <person name="Saif S."/>
            <person name="Shea T."/>
            <person name="Shenoy N."/>
            <person name="Sisk P."/>
            <person name="Stolte C."/>
            <person name="Sykes S."/>
            <person name="White J."/>
            <person name="Yandava C."/>
            <person name="Burger G."/>
            <person name="Gray M.W."/>
            <person name="Holland P.W.H."/>
            <person name="King N."/>
            <person name="Lang F.B.F."/>
            <person name="Roger A.J."/>
            <person name="Ruiz-Trillo I."/>
            <person name="Haas B."/>
            <person name="Nusbaum C."/>
            <person name="Birren B."/>
        </authorList>
    </citation>
    <scope>NUCLEOTIDE SEQUENCE [LARGE SCALE GENOMIC DNA]</scope>
    <source>
        <strain evidence="1 2">JP610</strain>
    </source>
</reference>
<sequence length="240" mass="27508">MAHVCSTSGYKGDLGSKIYGSADVVADPLTAKQKVIIGLNGLTDEDRDTAANEHFKGYLQWTDVIRSKLVDHVSENLSSYPKLRIKYKQWENRPEMLREMLDGASSKCIKYKKDEQGDNIEESAYGQMDKKMFYKQKDGNDKAPRLTTEFDKEVYENMRGIRLNLPHYNIEGEKMDLETTELHRNDVVSVEVQITSSMYETFFGLKNNLRSVTVLHKFQRKGNNSTFKKQKSPFGNLSAI</sequence>
<dbReference type="Proteomes" id="UP000054560">
    <property type="component" value="Unassembled WGS sequence"/>
</dbReference>
<proteinExistence type="predicted"/>
<dbReference type="RefSeq" id="XP_014160836.1">
    <property type="nucleotide sequence ID" value="XM_014305361.1"/>
</dbReference>
<evidence type="ECO:0000313" key="2">
    <source>
        <dbReference type="Proteomes" id="UP000054560"/>
    </source>
</evidence>
<protein>
    <submittedName>
        <fullName evidence="1">Uncharacterized protein</fullName>
    </submittedName>
</protein>
<evidence type="ECO:0000313" key="1">
    <source>
        <dbReference type="EMBL" id="KNC86934.1"/>
    </source>
</evidence>
<gene>
    <name evidence="1" type="ORF">SARC_00936</name>
</gene>
<keyword evidence="2" id="KW-1185">Reference proteome</keyword>
<dbReference type="EMBL" id="KQ241629">
    <property type="protein sequence ID" value="KNC86934.1"/>
    <property type="molecule type" value="Genomic_DNA"/>
</dbReference>